<evidence type="ECO:0008006" key="3">
    <source>
        <dbReference type="Google" id="ProtNLM"/>
    </source>
</evidence>
<dbReference type="Gene3D" id="2.160.20.10">
    <property type="entry name" value="Single-stranded right-handed beta-helix, Pectin lyase-like"/>
    <property type="match status" value="1"/>
</dbReference>
<keyword evidence="2" id="KW-1185">Reference proteome</keyword>
<dbReference type="Proteomes" id="UP001611383">
    <property type="component" value="Chromosome"/>
</dbReference>
<sequence length="289" mass="29763">METRDSDVELESVRFRGPLTALYQAGGQVRLRHAAVEDGPEVGLFVQHGTLRLEDVTVTGHEYGLQGLDATLEARGFTSVRAVRAGVALIGSRGVLEDSVVQGSGGFGAVSLLGSDMVVRGLRVEGADAYGISATRGRLRLQRTLITRLTTREGDSGDGLHLRDVEVEVEGLVVRDVAGAGVLAAQGARVVLRDVSLEACREAGVWAETLARVTAEGLEVRGSGGPALVALEEGVLQVDALTARDNAGGLVVADCQGATGVRLGRVVGQGPGQVAAEPGAKCVVVGASP</sequence>
<proteinExistence type="predicted"/>
<gene>
    <name evidence="1" type="ORF">F0U60_41770</name>
</gene>
<reference evidence="1 2" key="1">
    <citation type="submission" date="2019-08" db="EMBL/GenBank/DDBJ databases">
        <title>Archangium and Cystobacter genomes.</title>
        <authorList>
            <person name="Chen I.-C.K."/>
            <person name="Wielgoss S."/>
        </authorList>
    </citation>
    <scope>NUCLEOTIDE SEQUENCE [LARGE SCALE GENOMIC DNA]</scope>
    <source>
        <strain evidence="1 2">Cbm 6</strain>
    </source>
</reference>
<dbReference type="InterPro" id="IPR012334">
    <property type="entry name" value="Pectin_lyas_fold"/>
</dbReference>
<dbReference type="InterPro" id="IPR011050">
    <property type="entry name" value="Pectin_lyase_fold/virulence"/>
</dbReference>
<protein>
    <recommendedName>
        <fullName evidence="3">Lipoprotein</fullName>
    </recommendedName>
</protein>
<dbReference type="EMBL" id="CP043494">
    <property type="protein sequence ID" value="WNG49929.1"/>
    <property type="molecule type" value="Genomic_DNA"/>
</dbReference>
<organism evidence="1 2">
    <name type="scientific">Archangium minus</name>
    <dbReference type="NCBI Taxonomy" id="83450"/>
    <lineage>
        <taxon>Bacteria</taxon>
        <taxon>Pseudomonadati</taxon>
        <taxon>Myxococcota</taxon>
        <taxon>Myxococcia</taxon>
        <taxon>Myxococcales</taxon>
        <taxon>Cystobacterineae</taxon>
        <taxon>Archangiaceae</taxon>
        <taxon>Archangium</taxon>
    </lineage>
</organism>
<name>A0ABY9X3H6_9BACT</name>
<evidence type="ECO:0000313" key="2">
    <source>
        <dbReference type="Proteomes" id="UP001611383"/>
    </source>
</evidence>
<dbReference type="SUPFAM" id="SSF51126">
    <property type="entry name" value="Pectin lyase-like"/>
    <property type="match status" value="1"/>
</dbReference>
<evidence type="ECO:0000313" key="1">
    <source>
        <dbReference type="EMBL" id="WNG49929.1"/>
    </source>
</evidence>
<accession>A0ABY9X3H6</accession>